<dbReference type="EMBL" id="JAMQOT010000015">
    <property type="protein sequence ID" value="MDF9748384.1"/>
    <property type="molecule type" value="Genomic_DNA"/>
</dbReference>
<protein>
    <submittedName>
        <fullName evidence="2">HNH endonuclease</fullName>
    </submittedName>
</protein>
<keyword evidence="3" id="KW-1185">Reference proteome</keyword>
<reference evidence="2" key="1">
    <citation type="submission" date="2022-06" db="EMBL/GenBank/DDBJ databases">
        <title>Natrinema sp. a new haloarchaeum isolate from saline soil.</title>
        <authorList>
            <person name="Strakova D."/>
            <person name="Galisteo C."/>
            <person name="Sanchez-Porro C."/>
            <person name="Ventosa A."/>
        </authorList>
    </citation>
    <scope>NUCLEOTIDE SEQUENCE</scope>
    <source>
        <strain evidence="2">S1CR25-10</strain>
    </source>
</reference>
<dbReference type="Gene3D" id="1.10.10.60">
    <property type="entry name" value="Homeodomain-like"/>
    <property type="match status" value="1"/>
</dbReference>
<proteinExistence type="predicted"/>
<keyword evidence="2" id="KW-0540">Nuclease</keyword>
<feature type="domain" description="HNH nuclease" evidence="1">
    <location>
        <begin position="143"/>
        <end position="187"/>
    </location>
</feature>
<organism evidence="2 3">
    <name type="scientific">Natrinema salsiterrestre</name>
    <dbReference type="NCBI Taxonomy" id="2950540"/>
    <lineage>
        <taxon>Archaea</taxon>
        <taxon>Methanobacteriati</taxon>
        <taxon>Methanobacteriota</taxon>
        <taxon>Stenosarchaea group</taxon>
        <taxon>Halobacteria</taxon>
        <taxon>Halobacteriales</taxon>
        <taxon>Natrialbaceae</taxon>
        <taxon>Natrinema</taxon>
    </lineage>
</organism>
<accession>A0A9Q4L6Y0</accession>
<dbReference type="GO" id="GO:0004519">
    <property type="term" value="F:endonuclease activity"/>
    <property type="evidence" value="ECO:0007669"/>
    <property type="project" value="UniProtKB-KW"/>
</dbReference>
<keyword evidence="2" id="KW-0378">Hydrolase</keyword>
<name>A0A9Q4L6Y0_9EURY</name>
<dbReference type="RefSeq" id="WP_277525053.1">
    <property type="nucleotide sequence ID" value="NZ_JAMQOT010000015.1"/>
</dbReference>
<dbReference type="InterPro" id="IPR003615">
    <property type="entry name" value="HNH_nuc"/>
</dbReference>
<dbReference type="Proteomes" id="UP001154061">
    <property type="component" value="Unassembled WGS sequence"/>
</dbReference>
<evidence type="ECO:0000313" key="2">
    <source>
        <dbReference type="EMBL" id="MDF9748384.1"/>
    </source>
</evidence>
<evidence type="ECO:0000259" key="1">
    <source>
        <dbReference type="Pfam" id="PF13392"/>
    </source>
</evidence>
<dbReference type="Gene3D" id="3.90.75.20">
    <property type="match status" value="1"/>
</dbReference>
<evidence type="ECO:0000313" key="3">
    <source>
        <dbReference type="Proteomes" id="UP001154061"/>
    </source>
</evidence>
<dbReference type="InterPro" id="IPR044925">
    <property type="entry name" value="His-Me_finger_sf"/>
</dbReference>
<keyword evidence="2" id="KW-0255">Endonuclease</keyword>
<comment type="caution">
    <text evidence="2">The sequence shown here is derived from an EMBL/GenBank/DDBJ whole genome shotgun (WGS) entry which is preliminary data.</text>
</comment>
<gene>
    <name evidence="2" type="ORF">NDI89_22735</name>
</gene>
<dbReference type="SUPFAM" id="SSF54060">
    <property type="entry name" value="His-Me finger endonucleases"/>
    <property type="match status" value="1"/>
</dbReference>
<sequence>MGKPWHDEETLRELYYDEGLSTDEIGKELGCAGRTVRDWFDKLDIDTRSQAEARLEYPNLADEEWLREKYTEEGLTAPQIADALGCSKGAVLHWVHEHGIKPHSQGVATATGHPSFDHHRGYYRATSHNYADGEQVGTDTIRVHRLVAVAEWGFDAVADKHVHHRNGFKWDNRPENLQLVTNAEHRRVHASDEYPRAA</sequence>
<dbReference type="Pfam" id="PF13392">
    <property type="entry name" value="HNH_3"/>
    <property type="match status" value="1"/>
</dbReference>
<dbReference type="AlphaFoldDB" id="A0A9Q4L6Y0"/>